<protein>
    <submittedName>
        <fullName evidence="3">Barstar family protein</fullName>
    </submittedName>
</protein>
<evidence type="ECO:0000313" key="3">
    <source>
        <dbReference type="EMBL" id="MDK2123614.1"/>
    </source>
</evidence>
<accession>A0ABT7DUG5</accession>
<dbReference type="RefSeq" id="WP_284099913.1">
    <property type="nucleotide sequence ID" value="NZ_JARRAF010000005.1"/>
</dbReference>
<dbReference type="Proteomes" id="UP001172778">
    <property type="component" value="Unassembled WGS sequence"/>
</dbReference>
<gene>
    <name evidence="3" type="ORF">PZA18_06080</name>
</gene>
<proteinExistence type="inferred from homology"/>
<comment type="similarity">
    <text evidence="1">Belongs to the barstar family.</text>
</comment>
<evidence type="ECO:0000256" key="1">
    <source>
        <dbReference type="ARBA" id="ARBA00006845"/>
    </source>
</evidence>
<dbReference type="EMBL" id="JARRAF010000005">
    <property type="protein sequence ID" value="MDK2123614.1"/>
    <property type="molecule type" value="Genomic_DNA"/>
</dbReference>
<dbReference type="SUPFAM" id="SSF52038">
    <property type="entry name" value="Barstar-related"/>
    <property type="match status" value="1"/>
</dbReference>
<dbReference type="InterPro" id="IPR035905">
    <property type="entry name" value="Barstar-like_sf"/>
</dbReference>
<feature type="domain" description="Barstar (barnase inhibitor)" evidence="2">
    <location>
        <begin position="2"/>
        <end position="84"/>
    </location>
</feature>
<organism evidence="3 4">
    <name type="scientific">Parachitinimonas caeni</name>
    <dbReference type="NCBI Taxonomy" id="3031301"/>
    <lineage>
        <taxon>Bacteria</taxon>
        <taxon>Pseudomonadati</taxon>
        <taxon>Pseudomonadota</taxon>
        <taxon>Betaproteobacteria</taxon>
        <taxon>Neisseriales</taxon>
        <taxon>Chitinibacteraceae</taxon>
        <taxon>Parachitinimonas</taxon>
    </lineage>
</organism>
<keyword evidence="4" id="KW-1185">Reference proteome</keyword>
<dbReference type="InterPro" id="IPR000468">
    <property type="entry name" value="Barstar"/>
</dbReference>
<evidence type="ECO:0000313" key="4">
    <source>
        <dbReference type="Proteomes" id="UP001172778"/>
    </source>
</evidence>
<dbReference type="Pfam" id="PF01337">
    <property type="entry name" value="Barstar"/>
    <property type="match status" value="1"/>
</dbReference>
<reference evidence="3" key="1">
    <citation type="submission" date="2023-03" db="EMBL/GenBank/DDBJ databases">
        <title>Chitinimonas shenzhenensis gen. nov., sp. nov., a novel member of family Burkholderiaceae isolated from activated sludge collected in Shen Zhen, China.</title>
        <authorList>
            <person name="Wang X."/>
        </authorList>
    </citation>
    <scope>NUCLEOTIDE SEQUENCE</scope>
    <source>
        <strain evidence="3">DQS-5</strain>
    </source>
</reference>
<dbReference type="Gene3D" id="3.30.370.10">
    <property type="entry name" value="Barstar-like"/>
    <property type="match status" value="1"/>
</dbReference>
<comment type="caution">
    <text evidence="3">The sequence shown here is derived from an EMBL/GenBank/DDBJ whole genome shotgun (WGS) entry which is preliminary data.</text>
</comment>
<evidence type="ECO:0000259" key="2">
    <source>
        <dbReference type="Pfam" id="PF01337"/>
    </source>
</evidence>
<name>A0ABT7DUG5_9NEIS</name>
<sequence length="90" mass="10071">MSVSRCELVSVKSAADFYNQFCQQLDLGDGFGHNLDALYDALTGLVEPPIEIVWHDSRDARKRLGKWFDDVVSLIKEAAAETGDIELELK</sequence>